<dbReference type="EMBL" id="QUAM01000003">
    <property type="protein sequence ID" value="TPR14154.1"/>
    <property type="molecule type" value="Genomic_DNA"/>
</dbReference>
<comment type="caution">
    <text evidence="1">The sequence shown here is derived from an EMBL/GenBank/DDBJ whole genome shotgun (WGS) entry which is preliminary data.</text>
</comment>
<protein>
    <submittedName>
        <fullName evidence="1">Uncharacterized protein</fullName>
    </submittedName>
</protein>
<dbReference type="RefSeq" id="WP_105987882.1">
    <property type="nucleotide sequence ID" value="NZ_POST01000003.1"/>
</dbReference>
<dbReference type="Proteomes" id="UP000767392">
    <property type="component" value="Unassembled WGS sequence"/>
</dbReference>
<evidence type="ECO:0000313" key="2">
    <source>
        <dbReference type="Proteomes" id="UP000767392"/>
    </source>
</evidence>
<sequence>MKFNNLHDFVKYNYEHGYYDNQYSNHYHKNTMKDYDLGYYQAKKDYANNRHFRHYFIKKVIIIIINKIFKNKAIEIYKYIKGYEDFKNTYK</sequence>
<evidence type="ECO:0000313" key="1">
    <source>
        <dbReference type="EMBL" id="TPR14154.1"/>
    </source>
</evidence>
<reference evidence="1 2" key="1">
    <citation type="submission" date="2018-08" db="EMBL/GenBank/DDBJ databases">
        <title>Comparative genomics of wild bee and flower associated Lactobacillus reveals potential adaptation to the bee host.</title>
        <authorList>
            <person name="Vuong H.Q."/>
            <person name="Mcfrederick Q.S."/>
        </authorList>
    </citation>
    <scope>NUCLEOTIDE SEQUENCE [LARGE SCALE GENOMIC DNA]</scope>
    <source>
        <strain evidence="1 2">HV_04</strain>
    </source>
</reference>
<name>A0ABY2YT89_9LACO</name>
<proteinExistence type="predicted"/>
<gene>
    <name evidence="1" type="ORF">DY048_04205</name>
</gene>
<accession>A0ABY2YT89</accession>
<keyword evidence="2" id="KW-1185">Reference proteome</keyword>
<organism evidence="1 2">
    <name type="scientific">Apilactobacillus timberlakei</name>
    <dbReference type="NCBI Taxonomy" id="2008380"/>
    <lineage>
        <taxon>Bacteria</taxon>
        <taxon>Bacillati</taxon>
        <taxon>Bacillota</taxon>
        <taxon>Bacilli</taxon>
        <taxon>Lactobacillales</taxon>
        <taxon>Lactobacillaceae</taxon>
        <taxon>Apilactobacillus</taxon>
    </lineage>
</organism>